<gene>
    <name evidence="1" type="ORF">MENTE1834_LOCUS17562</name>
</gene>
<sequence>MSKGTVLVTGAAGFIGSHTVLQLLEADYEVLALDNFSNSIPQDEGKNNAVSLQRVSELTGKIIKFFQADVLDLPKLEELFEKEKFRSIIHCAALKSVGESVAKPLDYYNNNIVGSLNLIKCCQKFNVKEFIFSSSATVYGEPESLPLTEESRVGLGITNPYGQTKFMVERILMDLKRAEQDWKISILRYFNPVGAHPSGLIGEDPQGIPNNLMPYIAKVAVGKLPHLNIFGTNYNTPDGTGVRDYIHIVDLAKAHVSALDNIGKDIPKGSNGEELAEIYNLGTGKGYSVKEMVAALEKASGKKMPYIAKVAVGKLPHLNIFGTNYNTPDGTGVRDYIHIVDLAKAHVSALDNIGKDIPKGSNGEELAEIYNLGTGKGYSVKEMVAALEKASGKKLTVKEVEPRPGDLAILYCDPSLAFKKLGWKAEYGIDEMCRDTWNWCVKNPDGFAKKAE</sequence>
<accession>A0ACB0YXW7</accession>
<dbReference type="EMBL" id="CAVMJV010000020">
    <property type="protein sequence ID" value="CAK5066433.1"/>
    <property type="molecule type" value="Genomic_DNA"/>
</dbReference>
<dbReference type="Proteomes" id="UP001497535">
    <property type="component" value="Unassembled WGS sequence"/>
</dbReference>
<keyword evidence="2" id="KW-1185">Reference proteome</keyword>
<reference evidence="1" key="1">
    <citation type="submission" date="2023-11" db="EMBL/GenBank/DDBJ databases">
        <authorList>
            <person name="Poullet M."/>
        </authorList>
    </citation>
    <scope>NUCLEOTIDE SEQUENCE</scope>
    <source>
        <strain evidence="1">E1834</strain>
    </source>
</reference>
<protein>
    <submittedName>
        <fullName evidence="1">Uncharacterized protein</fullName>
    </submittedName>
</protein>
<proteinExistence type="predicted"/>
<evidence type="ECO:0000313" key="1">
    <source>
        <dbReference type="EMBL" id="CAK5066433.1"/>
    </source>
</evidence>
<evidence type="ECO:0000313" key="2">
    <source>
        <dbReference type="Proteomes" id="UP001497535"/>
    </source>
</evidence>
<organism evidence="1 2">
    <name type="scientific">Meloidogyne enterolobii</name>
    <name type="common">Root-knot nematode worm</name>
    <name type="synonym">Meloidogyne mayaguensis</name>
    <dbReference type="NCBI Taxonomy" id="390850"/>
    <lineage>
        <taxon>Eukaryota</taxon>
        <taxon>Metazoa</taxon>
        <taxon>Ecdysozoa</taxon>
        <taxon>Nematoda</taxon>
        <taxon>Chromadorea</taxon>
        <taxon>Rhabditida</taxon>
        <taxon>Tylenchina</taxon>
        <taxon>Tylenchomorpha</taxon>
        <taxon>Tylenchoidea</taxon>
        <taxon>Meloidogynidae</taxon>
        <taxon>Meloidogyninae</taxon>
        <taxon>Meloidogyne</taxon>
    </lineage>
</organism>
<comment type="caution">
    <text evidence="1">The sequence shown here is derived from an EMBL/GenBank/DDBJ whole genome shotgun (WGS) entry which is preliminary data.</text>
</comment>
<name>A0ACB0YXW7_MELEN</name>